<accession>A0ABM1SEP1</accession>
<dbReference type="RefSeq" id="XP_013774953.1">
    <property type="nucleotide sequence ID" value="XM_013919499.2"/>
</dbReference>
<reference evidence="6 7" key="1">
    <citation type="submission" date="2025-05" db="UniProtKB">
        <authorList>
            <consortium name="RefSeq"/>
        </authorList>
    </citation>
    <scope>IDENTIFICATION</scope>
    <source>
        <tissue evidence="6 7">Muscle</tissue>
    </source>
</reference>
<evidence type="ECO:0000256" key="3">
    <source>
        <dbReference type="SAM" id="Phobius"/>
    </source>
</evidence>
<evidence type="ECO:0000259" key="4">
    <source>
        <dbReference type="PROSITE" id="PS50850"/>
    </source>
</evidence>
<dbReference type="InterPro" id="IPR036259">
    <property type="entry name" value="MFS_trans_sf"/>
</dbReference>
<feature type="transmembrane region" description="Helical" evidence="3">
    <location>
        <begin position="119"/>
        <end position="136"/>
    </location>
</feature>
<feature type="transmembrane region" description="Helical" evidence="3">
    <location>
        <begin position="495"/>
        <end position="517"/>
    </location>
</feature>
<feature type="transmembrane region" description="Helical" evidence="3">
    <location>
        <begin position="171"/>
        <end position="198"/>
    </location>
</feature>
<proteinExistence type="predicted"/>
<evidence type="ECO:0000313" key="5">
    <source>
        <dbReference type="Proteomes" id="UP000694941"/>
    </source>
</evidence>
<feature type="transmembrane region" description="Helical" evidence="3">
    <location>
        <begin position="653"/>
        <end position="672"/>
    </location>
</feature>
<dbReference type="InterPro" id="IPR020846">
    <property type="entry name" value="MFS_dom"/>
</dbReference>
<evidence type="ECO:0000256" key="2">
    <source>
        <dbReference type="SAM" id="MobiDB-lite"/>
    </source>
</evidence>
<feature type="domain" description="Major facilitator superfamily (MFS) profile" evidence="4">
    <location>
        <begin position="81"/>
        <end position="677"/>
    </location>
</feature>
<dbReference type="Gene3D" id="1.20.1250.20">
    <property type="entry name" value="MFS general substrate transporter like domains"/>
    <property type="match status" value="2"/>
</dbReference>
<feature type="transmembrane region" description="Helical" evidence="3">
    <location>
        <begin position="233"/>
        <end position="254"/>
    </location>
</feature>
<feature type="transmembrane region" description="Helical" evidence="3">
    <location>
        <begin position="205"/>
        <end position="227"/>
    </location>
</feature>
<evidence type="ECO:0000313" key="8">
    <source>
        <dbReference type="RefSeq" id="XP_022242096.1"/>
    </source>
</evidence>
<sequence>MSNISIENNECLEVYCNIKLHESNKELKTVKDSDSGRGVSLHKELSNSSHSLSSSSSSSSSSLHLKAKSIPTPPDGGWGWMVVFASFMVNLIADGVSLSFGILYIHLVSYFDESKAKTAWVGSLFLSMPLLMGPIASALTDRYGCRKVAIAGSLLATSGFAMSFFSNSLEFLFLTFSISGFGLALCYVTSIVIVAYYFEKKRALATGLAVCGTGIGTFVFAPLTIVLLEKYEWRGTLLILSGFFLNIVVFGSLMRDLEISPKELEVSDFESETESKRYSEDGRDSYDETDKVDGISRDRLCNSLVQLPTYISSENVPVEVINELSTKEKGHLSTLLDQFPDILNSFVSDFVPGEAPRRMSPNKIQTVDTIVKISIGDLQQKPVVIQKENIKEKHEHKQNHILRHQTQRHVSWWGQNILERTDSALLNNLRLQRGSLTYRGAMLNIHRYRLRASSCPDIYRNSMTTLDRREQACAFFQDLKDFLVDMVDLTIFRSIHYTLFCLSNFLLYACVDIPYVYLPDNAITHDVEEESASFLISILGILNMVGVVMVGYGGDKKWIDSSFLYSAFISVSGLTIAVIPWVKTYAGLASIAGIYGFTISANYALVSVIIVDIISLDKFTNAYGLLLLIQGFASIIGPPLAGYMFDSTGNYDATFYVTGTTIFVSGVMVVPVSKSFKFSLLSALLFSPKSSCEMNRRVDHVRFQFEKENEESLEVKFCKKPSVSDGQVVSSLKQKKHDEVK</sequence>
<feature type="region of interest" description="Disordered" evidence="2">
    <location>
        <begin position="27"/>
        <end position="62"/>
    </location>
</feature>
<keyword evidence="3" id="KW-0812">Transmembrane</keyword>
<protein>
    <submittedName>
        <fullName evidence="6 7">Uncharacterized protein LOC106459835</fullName>
    </submittedName>
</protein>
<dbReference type="Proteomes" id="UP000694941">
    <property type="component" value="Unplaced"/>
</dbReference>
<feature type="region of interest" description="Disordered" evidence="2">
    <location>
        <begin position="270"/>
        <end position="289"/>
    </location>
</feature>
<evidence type="ECO:0000313" key="7">
    <source>
        <dbReference type="RefSeq" id="XP_022242095.1"/>
    </source>
</evidence>
<name>A0ABM1SEP1_LIMPO</name>
<evidence type="ECO:0000313" key="6">
    <source>
        <dbReference type="RefSeq" id="XP_013774953.1"/>
    </source>
</evidence>
<evidence type="ECO:0000256" key="1">
    <source>
        <dbReference type="ARBA" id="ARBA00004141"/>
    </source>
</evidence>
<dbReference type="PROSITE" id="PS50850">
    <property type="entry name" value="MFS"/>
    <property type="match status" value="1"/>
</dbReference>
<dbReference type="InterPro" id="IPR050327">
    <property type="entry name" value="Proton-linked_MCT"/>
</dbReference>
<feature type="transmembrane region" description="Helical" evidence="3">
    <location>
        <begin position="588"/>
        <end position="611"/>
    </location>
</feature>
<feature type="transmembrane region" description="Helical" evidence="3">
    <location>
        <begin position="78"/>
        <end position="107"/>
    </location>
</feature>
<feature type="transmembrane region" description="Helical" evidence="3">
    <location>
        <begin position="563"/>
        <end position="582"/>
    </location>
</feature>
<dbReference type="CDD" id="cd17352">
    <property type="entry name" value="MFS_MCT_SLC16"/>
    <property type="match status" value="1"/>
</dbReference>
<feature type="transmembrane region" description="Helical" evidence="3">
    <location>
        <begin position="148"/>
        <end position="165"/>
    </location>
</feature>
<dbReference type="RefSeq" id="XP_022242096.1">
    <property type="nucleotide sequence ID" value="XM_022386388.1"/>
</dbReference>
<keyword evidence="5" id="KW-1185">Reference proteome</keyword>
<organism evidence="5 8">
    <name type="scientific">Limulus polyphemus</name>
    <name type="common">Atlantic horseshoe crab</name>
    <dbReference type="NCBI Taxonomy" id="6850"/>
    <lineage>
        <taxon>Eukaryota</taxon>
        <taxon>Metazoa</taxon>
        <taxon>Ecdysozoa</taxon>
        <taxon>Arthropoda</taxon>
        <taxon>Chelicerata</taxon>
        <taxon>Merostomata</taxon>
        <taxon>Xiphosura</taxon>
        <taxon>Limulidae</taxon>
        <taxon>Limulus</taxon>
    </lineage>
</organism>
<dbReference type="PANTHER" id="PTHR11360:SF260">
    <property type="entry name" value="MFS DOMAIN-CONTAINING PROTEIN"/>
    <property type="match status" value="1"/>
</dbReference>
<feature type="transmembrane region" description="Helical" evidence="3">
    <location>
        <begin position="532"/>
        <end position="551"/>
    </location>
</feature>
<keyword evidence="3" id="KW-1133">Transmembrane helix</keyword>
<feature type="compositionally biased region" description="Basic and acidic residues" evidence="2">
    <location>
        <begin position="27"/>
        <end position="45"/>
    </location>
</feature>
<dbReference type="RefSeq" id="XP_022242095.1">
    <property type="nucleotide sequence ID" value="XM_022386387.1"/>
</dbReference>
<feature type="compositionally biased region" description="Basic and acidic residues" evidence="2">
    <location>
        <begin position="273"/>
        <end position="289"/>
    </location>
</feature>
<comment type="subcellular location">
    <subcellularLocation>
        <location evidence="1">Membrane</location>
        <topology evidence="1">Multi-pass membrane protein</topology>
    </subcellularLocation>
</comment>
<feature type="transmembrane region" description="Helical" evidence="3">
    <location>
        <begin position="623"/>
        <end position="641"/>
    </location>
</feature>
<dbReference type="Pfam" id="PF07690">
    <property type="entry name" value="MFS_1"/>
    <property type="match status" value="2"/>
</dbReference>
<dbReference type="GeneID" id="106459835"/>
<gene>
    <name evidence="6 7 8" type="primary">LOC106459835</name>
</gene>
<keyword evidence="3" id="KW-0472">Membrane</keyword>
<dbReference type="InterPro" id="IPR011701">
    <property type="entry name" value="MFS"/>
</dbReference>
<dbReference type="SUPFAM" id="SSF103473">
    <property type="entry name" value="MFS general substrate transporter"/>
    <property type="match status" value="1"/>
</dbReference>
<dbReference type="PANTHER" id="PTHR11360">
    <property type="entry name" value="MONOCARBOXYLATE TRANSPORTER"/>
    <property type="match status" value="1"/>
</dbReference>
<feature type="compositionally biased region" description="Low complexity" evidence="2">
    <location>
        <begin position="46"/>
        <end position="62"/>
    </location>
</feature>